<dbReference type="PANTHER" id="PTHR47618:SF1">
    <property type="entry name" value="BIFUNCTIONAL OLIGORIBONUCLEASE AND PAP PHOSPHATASE NRNA"/>
    <property type="match status" value="1"/>
</dbReference>
<dbReference type="AlphaFoldDB" id="A0AA35TF39"/>
<dbReference type="SUPFAM" id="SSF64182">
    <property type="entry name" value="DHH phosphoesterases"/>
    <property type="match status" value="1"/>
</dbReference>
<dbReference type="Gene3D" id="3.10.310.30">
    <property type="match status" value="1"/>
</dbReference>
<feature type="domain" description="DHHA1" evidence="2">
    <location>
        <begin position="232"/>
        <end position="321"/>
    </location>
</feature>
<feature type="domain" description="DDH" evidence="1">
    <location>
        <begin position="19"/>
        <end position="159"/>
    </location>
</feature>
<dbReference type="Pfam" id="PF02272">
    <property type="entry name" value="DHHA1"/>
    <property type="match status" value="1"/>
</dbReference>
<keyword evidence="4" id="KW-1185">Reference proteome</keyword>
<accession>A0AA35TF39</accession>
<gene>
    <name evidence="3" type="ORF">GBAR_LOCUS25691</name>
</gene>
<organism evidence="3 4">
    <name type="scientific">Geodia barretti</name>
    <name type="common">Barrett's horny sponge</name>
    <dbReference type="NCBI Taxonomy" id="519541"/>
    <lineage>
        <taxon>Eukaryota</taxon>
        <taxon>Metazoa</taxon>
        <taxon>Porifera</taxon>
        <taxon>Demospongiae</taxon>
        <taxon>Heteroscleromorpha</taxon>
        <taxon>Tetractinellida</taxon>
        <taxon>Astrophorina</taxon>
        <taxon>Geodiidae</taxon>
        <taxon>Geodia</taxon>
    </lineage>
</organism>
<protein>
    <submittedName>
        <fullName evidence="3">Bifunctional oligoribonuclease and PAP phosphatase NrnA</fullName>
    </submittedName>
</protein>
<proteinExistence type="predicted"/>
<dbReference type="InterPro" id="IPR001667">
    <property type="entry name" value="DDH_dom"/>
</dbReference>
<dbReference type="EMBL" id="CASHTH010003565">
    <property type="protein sequence ID" value="CAI8046443.1"/>
    <property type="molecule type" value="Genomic_DNA"/>
</dbReference>
<dbReference type="GO" id="GO:0003676">
    <property type="term" value="F:nucleic acid binding"/>
    <property type="evidence" value="ECO:0007669"/>
    <property type="project" value="InterPro"/>
</dbReference>
<dbReference type="InterPro" id="IPR003156">
    <property type="entry name" value="DHHA1_dom"/>
</dbReference>
<dbReference type="PANTHER" id="PTHR47618">
    <property type="entry name" value="BIFUNCTIONAL OLIGORIBONUCLEASE AND PAP PHOSPHATASE NRNA"/>
    <property type="match status" value="1"/>
</dbReference>
<evidence type="ECO:0000313" key="3">
    <source>
        <dbReference type="EMBL" id="CAI8046443.1"/>
    </source>
</evidence>
<dbReference type="Proteomes" id="UP001174909">
    <property type="component" value="Unassembled WGS sequence"/>
</dbReference>
<evidence type="ECO:0000313" key="4">
    <source>
        <dbReference type="Proteomes" id="UP001174909"/>
    </source>
</evidence>
<sequence>MEDYQAILRVFDQHQSFALSTHVNPDGDAIGSELALYSFLKDLGKQVKIFNTDTAPKNYRFLPFYDAILPAKAFQDDFPEVLVVLDAGVLKRIGTYLSRSLVPTKATVNIDHHTAADRFGDYNLVETDASSTSEIIYRLIRHHGTPIGKERALCLYTGIMFDTGCFRYSNSTPKAHHVAAELIQEGISVDEVYRAVYESLPIGTILLLSEVFQTLGTTPDGKVGWLYATQEMFRKTGTTRDDVDGFINHIRSVDTVEVAILVSEQKNGESKASLRSKSSVDVGEIAAVFGGGGHQRAAGCEIDAPCEEAIAQLVAAAQQRMMDR</sequence>
<dbReference type="Gene3D" id="3.90.1640.10">
    <property type="entry name" value="inorganic pyrophosphatase (n-terminal core)"/>
    <property type="match status" value="1"/>
</dbReference>
<evidence type="ECO:0000259" key="2">
    <source>
        <dbReference type="Pfam" id="PF02272"/>
    </source>
</evidence>
<reference evidence="3" key="1">
    <citation type="submission" date="2023-03" db="EMBL/GenBank/DDBJ databases">
        <authorList>
            <person name="Steffen K."/>
            <person name="Cardenas P."/>
        </authorList>
    </citation>
    <scope>NUCLEOTIDE SEQUENCE</scope>
</reference>
<evidence type="ECO:0000259" key="1">
    <source>
        <dbReference type="Pfam" id="PF01368"/>
    </source>
</evidence>
<comment type="caution">
    <text evidence="3">The sequence shown here is derived from an EMBL/GenBank/DDBJ whole genome shotgun (WGS) entry which is preliminary data.</text>
</comment>
<name>A0AA35TF39_GEOBA</name>
<dbReference type="InterPro" id="IPR038763">
    <property type="entry name" value="DHH_sf"/>
</dbReference>
<dbReference type="Pfam" id="PF01368">
    <property type="entry name" value="DHH"/>
    <property type="match status" value="1"/>
</dbReference>
<dbReference type="InterPro" id="IPR051319">
    <property type="entry name" value="Oligoribo/pAp-PDE_c-di-AMP_PDE"/>
</dbReference>